<sequence>MIGIFSLLLILTGIRIIGGAIGKTLVTGSNINDNNYDREHKGLRC</sequence>
<gene>
    <name evidence="1" type="ORF">ANME2D_01670</name>
</gene>
<evidence type="ECO:0000313" key="2">
    <source>
        <dbReference type="Proteomes" id="UP000027153"/>
    </source>
</evidence>
<dbReference type="RefSeq" id="WP_157834020.1">
    <property type="nucleotide sequence ID" value="NZ_JMIY01000003.1"/>
</dbReference>
<dbReference type="AlphaFoldDB" id="A0A062VA96"/>
<organism evidence="1 2">
    <name type="scientific">Candidatus Methanoperedens nitratireducens</name>
    <dbReference type="NCBI Taxonomy" id="1392998"/>
    <lineage>
        <taxon>Archaea</taxon>
        <taxon>Methanobacteriati</taxon>
        <taxon>Methanobacteriota</taxon>
        <taxon>Stenosarchaea group</taxon>
        <taxon>Methanomicrobia</taxon>
        <taxon>Methanosarcinales</taxon>
        <taxon>ANME-2 cluster</taxon>
        <taxon>Candidatus Methanoperedentaceae</taxon>
        <taxon>Candidatus Methanoperedens</taxon>
    </lineage>
</organism>
<evidence type="ECO:0000313" key="1">
    <source>
        <dbReference type="EMBL" id="KCZ72265.1"/>
    </source>
</evidence>
<name>A0A062VA96_9EURY</name>
<comment type="caution">
    <text evidence="1">The sequence shown here is derived from an EMBL/GenBank/DDBJ whole genome shotgun (WGS) entry which is preliminary data.</text>
</comment>
<protein>
    <submittedName>
        <fullName evidence="1">Uncharacterized protein</fullName>
    </submittedName>
</protein>
<proteinExistence type="predicted"/>
<keyword evidence="2" id="KW-1185">Reference proteome</keyword>
<dbReference type="EMBL" id="JMIY01000003">
    <property type="protein sequence ID" value="KCZ72265.1"/>
    <property type="molecule type" value="Genomic_DNA"/>
</dbReference>
<dbReference type="Proteomes" id="UP000027153">
    <property type="component" value="Unassembled WGS sequence"/>
</dbReference>
<reference evidence="1 2" key="1">
    <citation type="journal article" date="2013" name="Nature">
        <title>Anaerobic oxidation of methane coupled to nitrate reduction in a novel archaeal lineage.</title>
        <authorList>
            <person name="Haroon M.F."/>
            <person name="Hu S."/>
            <person name="Shi Y."/>
            <person name="Imelfort M."/>
            <person name="Keller J."/>
            <person name="Hugenholtz P."/>
            <person name="Yuan Z."/>
            <person name="Tyson G.W."/>
        </authorList>
    </citation>
    <scope>NUCLEOTIDE SEQUENCE [LARGE SCALE GENOMIC DNA]</scope>
    <source>
        <strain evidence="1 2">ANME-2d</strain>
    </source>
</reference>
<accession>A0A062VA96</accession>